<gene>
    <name evidence="1" type="ORF">EDD58_10780</name>
</gene>
<reference evidence="1 2" key="1">
    <citation type="submission" date="2019-03" db="EMBL/GenBank/DDBJ databases">
        <title>Genomic Encyclopedia of Type Strains, Phase IV (KMG-IV): sequencing the most valuable type-strain genomes for metagenomic binning, comparative biology and taxonomic classification.</title>
        <authorList>
            <person name="Goeker M."/>
        </authorList>
    </citation>
    <scope>NUCLEOTIDE SEQUENCE [LARGE SCALE GENOMIC DNA]</scope>
    <source>
        <strain evidence="1 2">DSM 45707</strain>
    </source>
</reference>
<name>A0A4R3L1K6_9BACL</name>
<sequence>MDKKINCISFEQKFWLPILRDHCQFILDSLSPRESKEIKITRFSCIIAF</sequence>
<dbReference type="EMBL" id="SMAG01000007">
    <property type="protein sequence ID" value="TCS93433.1"/>
    <property type="molecule type" value="Genomic_DNA"/>
</dbReference>
<dbReference type="Gene3D" id="1.20.1260.120">
    <property type="entry name" value="Protein of unknown function DUF2935"/>
    <property type="match status" value="1"/>
</dbReference>
<keyword evidence="2" id="KW-1185">Reference proteome</keyword>
<evidence type="ECO:0000313" key="2">
    <source>
        <dbReference type="Proteomes" id="UP000294937"/>
    </source>
</evidence>
<dbReference type="SUPFAM" id="SSF158430">
    <property type="entry name" value="Bacillus cereus metalloprotein-like"/>
    <property type="match status" value="1"/>
</dbReference>
<proteinExistence type="predicted"/>
<organism evidence="1 2">
    <name type="scientific">Hazenella coriacea</name>
    <dbReference type="NCBI Taxonomy" id="1179467"/>
    <lineage>
        <taxon>Bacteria</taxon>
        <taxon>Bacillati</taxon>
        <taxon>Bacillota</taxon>
        <taxon>Bacilli</taxon>
        <taxon>Bacillales</taxon>
        <taxon>Thermoactinomycetaceae</taxon>
        <taxon>Hazenella</taxon>
    </lineage>
</organism>
<dbReference type="Proteomes" id="UP000294937">
    <property type="component" value="Unassembled WGS sequence"/>
</dbReference>
<dbReference type="Pfam" id="PF11155">
    <property type="entry name" value="DUF2935"/>
    <property type="match status" value="1"/>
</dbReference>
<dbReference type="AlphaFoldDB" id="A0A4R3L1K6"/>
<comment type="caution">
    <text evidence="1">The sequence shown here is derived from an EMBL/GenBank/DDBJ whole genome shotgun (WGS) entry which is preliminary data.</text>
</comment>
<dbReference type="InterPro" id="IPR021328">
    <property type="entry name" value="CotB-like"/>
</dbReference>
<evidence type="ECO:0000313" key="1">
    <source>
        <dbReference type="EMBL" id="TCS93433.1"/>
    </source>
</evidence>
<protein>
    <submittedName>
        <fullName evidence="1">DUF2935 family protein</fullName>
    </submittedName>
</protein>
<dbReference type="OrthoDB" id="1633927at2"/>
<accession>A0A4R3L1K6</accession>